<keyword evidence="2" id="KW-0540">Nuclease</keyword>
<dbReference type="SUPFAM" id="SSF52980">
    <property type="entry name" value="Restriction endonuclease-like"/>
    <property type="match status" value="1"/>
</dbReference>
<dbReference type="PANTHER" id="PTHR34107">
    <property type="entry name" value="SLL0198 PROTEIN-RELATED"/>
    <property type="match status" value="1"/>
</dbReference>
<dbReference type="PANTHER" id="PTHR34107:SF2">
    <property type="entry name" value="SLL0888 PROTEIN"/>
    <property type="match status" value="1"/>
</dbReference>
<protein>
    <submittedName>
        <fullName evidence="2">Uma2 family endonuclease</fullName>
    </submittedName>
</protein>
<dbReference type="EMBL" id="QBML01000061">
    <property type="protein sequence ID" value="PZO35391.1"/>
    <property type="molecule type" value="Genomic_DNA"/>
</dbReference>
<evidence type="ECO:0000313" key="3">
    <source>
        <dbReference type="Proteomes" id="UP000249467"/>
    </source>
</evidence>
<keyword evidence="2" id="KW-0255">Endonuclease</keyword>
<keyword evidence="2" id="KW-0378">Hydrolase</keyword>
<reference evidence="2 3" key="1">
    <citation type="submission" date="2018-04" db="EMBL/GenBank/DDBJ databases">
        <authorList>
            <person name="Go L.Y."/>
            <person name="Mitchell J.A."/>
        </authorList>
    </citation>
    <scope>NUCLEOTIDE SEQUENCE [LARGE SCALE GENOMIC DNA]</scope>
    <source>
        <strain evidence="2">ULC066bin1</strain>
    </source>
</reference>
<name>A0A2W4XHT7_9CYAN</name>
<dbReference type="InterPro" id="IPR008538">
    <property type="entry name" value="Uma2"/>
</dbReference>
<evidence type="ECO:0000313" key="2">
    <source>
        <dbReference type="EMBL" id="PZO35391.1"/>
    </source>
</evidence>
<dbReference type="AlphaFoldDB" id="A0A2W4XHT7"/>
<dbReference type="Gene3D" id="3.90.1570.10">
    <property type="entry name" value="tt1808, chain A"/>
    <property type="match status" value="1"/>
</dbReference>
<dbReference type="GO" id="GO:0004519">
    <property type="term" value="F:endonuclease activity"/>
    <property type="evidence" value="ECO:0007669"/>
    <property type="project" value="UniProtKB-KW"/>
</dbReference>
<dbReference type="Proteomes" id="UP000249467">
    <property type="component" value="Unassembled WGS sequence"/>
</dbReference>
<sequence length="191" mass="21857">MTVAIPLLTLAEYLTYDDGTDTRYVLVNGELVAIAQPTGIHGGMSEFVNDSFRFEIQRLQLPLISKQDLIAVQTGQVRGKITCRVPDVVVITSEQWQEMRFREAVLTDSVPLLVVEIVSDSTRNIDYRKKRAEYNAIEIPEYWIIDFSDRKVTVLLLEDGLYEEIVYRGDELIKSLLFPELKLTPSQIFNV</sequence>
<dbReference type="InterPro" id="IPR011335">
    <property type="entry name" value="Restrct_endonuc-II-like"/>
</dbReference>
<dbReference type="InterPro" id="IPR012296">
    <property type="entry name" value="Nuclease_put_TT1808"/>
</dbReference>
<evidence type="ECO:0000259" key="1">
    <source>
        <dbReference type="Pfam" id="PF05685"/>
    </source>
</evidence>
<dbReference type="CDD" id="cd06260">
    <property type="entry name" value="DUF820-like"/>
    <property type="match status" value="1"/>
</dbReference>
<organism evidence="2 3">
    <name type="scientific">Pseudanabaena frigida</name>
    <dbReference type="NCBI Taxonomy" id="945775"/>
    <lineage>
        <taxon>Bacteria</taxon>
        <taxon>Bacillati</taxon>
        <taxon>Cyanobacteriota</taxon>
        <taxon>Cyanophyceae</taxon>
        <taxon>Pseudanabaenales</taxon>
        <taxon>Pseudanabaenaceae</taxon>
        <taxon>Pseudanabaena</taxon>
    </lineage>
</organism>
<feature type="domain" description="Putative restriction endonuclease" evidence="1">
    <location>
        <begin position="11"/>
        <end position="184"/>
    </location>
</feature>
<reference evidence="2 3" key="2">
    <citation type="submission" date="2018-06" db="EMBL/GenBank/DDBJ databases">
        <title>Metagenomic assembly of (sub)arctic Cyanobacteria and their associated microbiome from non-axenic cultures.</title>
        <authorList>
            <person name="Baurain D."/>
        </authorList>
    </citation>
    <scope>NUCLEOTIDE SEQUENCE [LARGE SCALE GENOMIC DNA]</scope>
    <source>
        <strain evidence="2">ULC066bin1</strain>
    </source>
</reference>
<proteinExistence type="predicted"/>
<comment type="caution">
    <text evidence="2">The sequence shown here is derived from an EMBL/GenBank/DDBJ whole genome shotgun (WGS) entry which is preliminary data.</text>
</comment>
<dbReference type="Pfam" id="PF05685">
    <property type="entry name" value="Uma2"/>
    <property type="match status" value="1"/>
</dbReference>
<accession>A0A2W4XHT7</accession>
<gene>
    <name evidence="2" type="ORF">DCF19_24060</name>
</gene>